<organism evidence="1 2">
    <name type="scientific">Tropilaelaps mercedesae</name>
    <dbReference type="NCBI Taxonomy" id="418985"/>
    <lineage>
        <taxon>Eukaryota</taxon>
        <taxon>Metazoa</taxon>
        <taxon>Ecdysozoa</taxon>
        <taxon>Arthropoda</taxon>
        <taxon>Chelicerata</taxon>
        <taxon>Arachnida</taxon>
        <taxon>Acari</taxon>
        <taxon>Parasitiformes</taxon>
        <taxon>Mesostigmata</taxon>
        <taxon>Gamasina</taxon>
        <taxon>Dermanyssoidea</taxon>
        <taxon>Laelapidae</taxon>
        <taxon>Tropilaelaps</taxon>
    </lineage>
</organism>
<keyword evidence="2" id="KW-1185">Reference proteome</keyword>
<comment type="caution">
    <text evidence="1">The sequence shown here is derived from an EMBL/GenBank/DDBJ whole genome shotgun (WGS) entry which is preliminary data.</text>
</comment>
<name>A0A1V9Y1L0_9ACAR</name>
<proteinExistence type="predicted"/>
<evidence type="ECO:0000313" key="1">
    <source>
        <dbReference type="EMBL" id="OQR79647.1"/>
    </source>
</evidence>
<sequence length="57" mass="6233">MRSLASTRRALRVPPDSESGIVALQWLEKIDRVRTAAAANGVVRAADRLLQTTTSQK</sequence>
<dbReference type="AlphaFoldDB" id="A0A1V9Y1L0"/>
<gene>
    <name evidence="1" type="ORF">BIW11_05584</name>
</gene>
<dbReference type="Proteomes" id="UP000192247">
    <property type="component" value="Unassembled WGS sequence"/>
</dbReference>
<reference evidence="1 2" key="1">
    <citation type="journal article" date="2017" name="Gigascience">
        <title>Draft genome of the honey bee ectoparasitic mite, Tropilaelaps mercedesae, is shaped by the parasitic life history.</title>
        <authorList>
            <person name="Dong X."/>
            <person name="Armstrong S.D."/>
            <person name="Xia D."/>
            <person name="Makepeace B.L."/>
            <person name="Darby A.C."/>
            <person name="Kadowaki T."/>
        </authorList>
    </citation>
    <scope>NUCLEOTIDE SEQUENCE [LARGE SCALE GENOMIC DNA]</scope>
    <source>
        <strain evidence="1">Wuxi-XJTLU</strain>
    </source>
</reference>
<evidence type="ECO:0000313" key="2">
    <source>
        <dbReference type="Proteomes" id="UP000192247"/>
    </source>
</evidence>
<dbReference type="InParanoid" id="A0A1V9Y1L0"/>
<protein>
    <submittedName>
        <fullName evidence="1">Uncharacterized protein</fullName>
    </submittedName>
</protein>
<accession>A0A1V9Y1L0</accession>
<dbReference type="EMBL" id="MNPL01000860">
    <property type="protein sequence ID" value="OQR79647.1"/>
    <property type="molecule type" value="Genomic_DNA"/>
</dbReference>